<reference evidence="3" key="1">
    <citation type="submission" date="2019-04" db="EMBL/GenBank/DDBJ databases">
        <title>Draft genome sequence of Pseudonocardiaceae bacterium SL3-2-4.</title>
        <authorList>
            <person name="Ningsih F."/>
            <person name="Yokota A."/>
            <person name="Sakai Y."/>
            <person name="Nanatani K."/>
            <person name="Yabe S."/>
            <person name="Oetari A."/>
            <person name="Sjamsuridzal W."/>
        </authorList>
    </citation>
    <scope>NUCLEOTIDE SEQUENCE [LARGE SCALE GENOMIC DNA]</scope>
    <source>
        <strain evidence="3">SL3-2-4</strain>
    </source>
</reference>
<dbReference type="AlphaFoldDB" id="A0A4D4JAV2"/>
<keyword evidence="3" id="KW-1185">Reference proteome</keyword>
<dbReference type="Proteomes" id="UP000298860">
    <property type="component" value="Unassembled WGS sequence"/>
</dbReference>
<accession>A0A4D4JAV2</accession>
<comment type="caution">
    <text evidence="2">The sequence shown here is derived from an EMBL/GenBank/DDBJ whole genome shotgun (WGS) entry which is preliminary data.</text>
</comment>
<evidence type="ECO:0000313" key="3">
    <source>
        <dbReference type="Proteomes" id="UP000298860"/>
    </source>
</evidence>
<organism evidence="2 3">
    <name type="scientific">Gandjariella thermophila</name>
    <dbReference type="NCBI Taxonomy" id="1931992"/>
    <lineage>
        <taxon>Bacteria</taxon>
        <taxon>Bacillati</taxon>
        <taxon>Actinomycetota</taxon>
        <taxon>Actinomycetes</taxon>
        <taxon>Pseudonocardiales</taxon>
        <taxon>Pseudonocardiaceae</taxon>
        <taxon>Gandjariella</taxon>
    </lineage>
</organism>
<feature type="region of interest" description="Disordered" evidence="1">
    <location>
        <begin position="1"/>
        <end position="21"/>
    </location>
</feature>
<gene>
    <name evidence="2" type="ORF">GTS_37730</name>
</gene>
<protein>
    <submittedName>
        <fullName evidence="2">Uncharacterized protein</fullName>
    </submittedName>
</protein>
<name>A0A4D4JAV2_9PSEU</name>
<feature type="region of interest" description="Disordered" evidence="1">
    <location>
        <begin position="38"/>
        <end position="62"/>
    </location>
</feature>
<evidence type="ECO:0000256" key="1">
    <source>
        <dbReference type="SAM" id="MobiDB-lite"/>
    </source>
</evidence>
<sequence>MTRGVDRPHARTTAPYPGSREQVISLVGDGLVEAKAAEHPPRALDVRHERAGRGPTSAGRRW</sequence>
<feature type="compositionally biased region" description="Basic and acidic residues" evidence="1">
    <location>
        <begin position="38"/>
        <end position="52"/>
    </location>
</feature>
<proteinExistence type="predicted"/>
<evidence type="ECO:0000313" key="2">
    <source>
        <dbReference type="EMBL" id="GDY32140.1"/>
    </source>
</evidence>
<dbReference type="EMBL" id="BJFL01000021">
    <property type="protein sequence ID" value="GDY32140.1"/>
    <property type="molecule type" value="Genomic_DNA"/>
</dbReference>